<evidence type="ECO:0000313" key="1">
    <source>
        <dbReference type="EMBL" id="MBP1925843.1"/>
    </source>
</evidence>
<gene>
    <name evidence="1" type="ORF">J2Z76_001704</name>
</gene>
<keyword evidence="1" id="KW-0378">Hydrolase</keyword>
<accession>A0ABS4GDR8</accession>
<name>A0ABS4GDR8_9FIRM</name>
<protein>
    <submittedName>
        <fullName evidence="1">RecB family endonuclease</fullName>
    </submittedName>
</protein>
<dbReference type="Proteomes" id="UP001519342">
    <property type="component" value="Unassembled WGS sequence"/>
</dbReference>
<organism evidence="1 2">
    <name type="scientific">Sedimentibacter acidaminivorans</name>
    <dbReference type="NCBI Taxonomy" id="913099"/>
    <lineage>
        <taxon>Bacteria</taxon>
        <taxon>Bacillati</taxon>
        <taxon>Bacillota</taxon>
        <taxon>Tissierellia</taxon>
        <taxon>Sedimentibacter</taxon>
    </lineage>
</organism>
<reference evidence="1 2" key="1">
    <citation type="submission" date="2021-03" db="EMBL/GenBank/DDBJ databases">
        <title>Genomic Encyclopedia of Type Strains, Phase IV (KMG-IV): sequencing the most valuable type-strain genomes for metagenomic binning, comparative biology and taxonomic classification.</title>
        <authorList>
            <person name="Goeker M."/>
        </authorList>
    </citation>
    <scope>NUCLEOTIDE SEQUENCE [LARGE SCALE GENOMIC DNA]</scope>
    <source>
        <strain evidence="1 2">DSM 24004</strain>
    </source>
</reference>
<dbReference type="EMBL" id="JAGGKS010000004">
    <property type="protein sequence ID" value="MBP1925843.1"/>
    <property type="molecule type" value="Genomic_DNA"/>
</dbReference>
<keyword evidence="2" id="KW-1185">Reference proteome</keyword>
<proteinExistence type="predicted"/>
<sequence>MEKIRDVLKVELVNIEGVENYNIILSDEPEEIILSVYHLLNDLAYEINSDVSELIDLLYTFDEEKIKEINEKKKYAHLKIIK</sequence>
<keyword evidence="1" id="KW-0540">Nuclease</keyword>
<dbReference type="RefSeq" id="WP_209511582.1">
    <property type="nucleotide sequence ID" value="NZ_JAGGKS010000004.1"/>
</dbReference>
<keyword evidence="1" id="KW-0255">Endonuclease</keyword>
<comment type="caution">
    <text evidence="1">The sequence shown here is derived from an EMBL/GenBank/DDBJ whole genome shotgun (WGS) entry which is preliminary data.</text>
</comment>
<evidence type="ECO:0000313" key="2">
    <source>
        <dbReference type="Proteomes" id="UP001519342"/>
    </source>
</evidence>
<dbReference type="GO" id="GO:0004519">
    <property type="term" value="F:endonuclease activity"/>
    <property type="evidence" value="ECO:0007669"/>
    <property type="project" value="UniProtKB-KW"/>
</dbReference>